<organism evidence="1 2">
    <name type="scientific">Catharanthus roseus</name>
    <name type="common">Madagascar periwinkle</name>
    <name type="synonym">Vinca rosea</name>
    <dbReference type="NCBI Taxonomy" id="4058"/>
    <lineage>
        <taxon>Eukaryota</taxon>
        <taxon>Viridiplantae</taxon>
        <taxon>Streptophyta</taxon>
        <taxon>Embryophyta</taxon>
        <taxon>Tracheophyta</taxon>
        <taxon>Spermatophyta</taxon>
        <taxon>Magnoliopsida</taxon>
        <taxon>eudicotyledons</taxon>
        <taxon>Gunneridae</taxon>
        <taxon>Pentapetalae</taxon>
        <taxon>asterids</taxon>
        <taxon>lamiids</taxon>
        <taxon>Gentianales</taxon>
        <taxon>Apocynaceae</taxon>
        <taxon>Rauvolfioideae</taxon>
        <taxon>Vinceae</taxon>
        <taxon>Catharanthinae</taxon>
        <taxon>Catharanthus</taxon>
    </lineage>
</organism>
<dbReference type="EMBL" id="CM044706">
    <property type="protein sequence ID" value="KAI5657802.1"/>
    <property type="molecule type" value="Genomic_DNA"/>
</dbReference>
<name>A0ACC0ABI5_CATRO</name>
<accession>A0ACC0ABI5</accession>
<proteinExistence type="predicted"/>
<sequence>MDTYKSVKESLEKERPKDCICKNEQKGEDQPTGQVASRDGTTVCAEKQMIDGKHTKTKVDGTKNTKVGGEVTSPCRKRKSIFLMGKRKMASKPTIV</sequence>
<dbReference type="Proteomes" id="UP001060085">
    <property type="component" value="Linkage Group LG06"/>
</dbReference>
<evidence type="ECO:0000313" key="2">
    <source>
        <dbReference type="Proteomes" id="UP001060085"/>
    </source>
</evidence>
<protein>
    <submittedName>
        <fullName evidence="1">Uncharacterized protein</fullName>
    </submittedName>
</protein>
<evidence type="ECO:0000313" key="1">
    <source>
        <dbReference type="EMBL" id="KAI5657802.1"/>
    </source>
</evidence>
<comment type="caution">
    <text evidence="1">The sequence shown here is derived from an EMBL/GenBank/DDBJ whole genome shotgun (WGS) entry which is preliminary data.</text>
</comment>
<keyword evidence="2" id="KW-1185">Reference proteome</keyword>
<gene>
    <name evidence="1" type="ORF">M9H77_26595</name>
</gene>
<reference evidence="2" key="1">
    <citation type="journal article" date="2023" name="Nat. Plants">
        <title>Single-cell RNA sequencing provides a high-resolution roadmap for understanding the multicellular compartmentation of specialized metabolism.</title>
        <authorList>
            <person name="Sun S."/>
            <person name="Shen X."/>
            <person name="Li Y."/>
            <person name="Li Y."/>
            <person name="Wang S."/>
            <person name="Li R."/>
            <person name="Zhang H."/>
            <person name="Shen G."/>
            <person name="Guo B."/>
            <person name="Wei J."/>
            <person name="Xu J."/>
            <person name="St-Pierre B."/>
            <person name="Chen S."/>
            <person name="Sun C."/>
        </authorList>
    </citation>
    <scope>NUCLEOTIDE SEQUENCE [LARGE SCALE GENOMIC DNA]</scope>
</reference>